<dbReference type="InterPro" id="IPR051954">
    <property type="entry name" value="tRNA_methyltransferase_THADA"/>
</dbReference>
<evidence type="ECO:0000313" key="7">
    <source>
        <dbReference type="EMBL" id="CAH1388856.1"/>
    </source>
</evidence>
<keyword evidence="2" id="KW-0819">tRNA processing</keyword>
<feature type="domain" description="tRNA (32-2'-O)-methyltransferase regulator THADA-like TPR repeats region" evidence="5">
    <location>
        <begin position="464"/>
        <end position="682"/>
    </location>
</feature>
<organism evidence="7 8">
    <name type="scientific">Nezara viridula</name>
    <name type="common">Southern green stink bug</name>
    <name type="synonym">Cimex viridulus</name>
    <dbReference type="NCBI Taxonomy" id="85310"/>
    <lineage>
        <taxon>Eukaryota</taxon>
        <taxon>Metazoa</taxon>
        <taxon>Ecdysozoa</taxon>
        <taxon>Arthropoda</taxon>
        <taxon>Hexapoda</taxon>
        <taxon>Insecta</taxon>
        <taxon>Pterygota</taxon>
        <taxon>Neoptera</taxon>
        <taxon>Paraneoptera</taxon>
        <taxon>Hemiptera</taxon>
        <taxon>Heteroptera</taxon>
        <taxon>Panheteroptera</taxon>
        <taxon>Pentatomomorpha</taxon>
        <taxon>Pentatomoidea</taxon>
        <taxon>Pentatomidae</taxon>
        <taxon>Pentatominae</taxon>
        <taxon>Nezara</taxon>
    </lineage>
</organism>
<evidence type="ECO:0000313" key="8">
    <source>
        <dbReference type="Proteomes" id="UP001152798"/>
    </source>
</evidence>
<proteinExistence type="inferred from homology"/>
<dbReference type="SUPFAM" id="SSF48371">
    <property type="entry name" value="ARM repeat"/>
    <property type="match status" value="2"/>
</dbReference>
<dbReference type="Pfam" id="PF10350">
    <property type="entry name" value="DUF2428"/>
    <property type="match status" value="1"/>
</dbReference>
<evidence type="ECO:0000259" key="4">
    <source>
        <dbReference type="Pfam" id="PF10350"/>
    </source>
</evidence>
<evidence type="ECO:0000256" key="1">
    <source>
        <dbReference type="ARBA" id="ARBA00010409"/>
    </source>
</evidence>
<dbReference type="PANTHER" id="PTHR14387">
    <property type="entry name" value="THADA/DEATH RECEPTOR INTERACTING PROTEIN"/>
    <property type="match status" value="1"/>
</dbReference>
<gene>
    <name evidence="7" type="ORF">NEZAVI_LOCUS381</name>
</gene>
<dbReference type="PANTHER" id="PTHR14387:SF7">
    <property type="entry name" value="THYROID ADENOMA-ASSOCIATED PROTEIN"/>
    <property type="match status" value="1"/>
</dbReference>
<evidence type="ECO:0000259" key="6">
    <source>
        <dbReference type="Pfam" id="PF25151"/>
    </source>
</evidence>
<sequence>MNGLTLRISSDKKVRPIKRDFKKEDLQFLINAYNAQEILLVTELLNAETVELQVRELKQIFNTLSNGETDTDNLIIDIITYVFLNLKKESPLLQSFLKFFSSAPTQFRSTIQDYLLKHLMKMLLKTDLHCDNIADYSFTISTCLDNPNLSTYSFSPCAELLYKFIEYSLIKCHEELLKEEAPIKKLSIISGIHSCVQAGISLCQKHPVNSTTNLSKMAVTLLCDSELPLDTRAASGILAVHTSINVDKKQWLEIYSFILESSNDLGMLSFCSGLLNALSLHDFESVVSINGYNKPALYIIHDTVLMVEERKASESGIVLAAARCILLISKCYTKIPHLVNQELLNSFLIYLWGHIDHFMDAVRHLALSSLSNVASIGAICPELGVYEAILKDVSEMSVDRRSKHAAISVLVSHVPVREIISQTPGLVKALFSAALANPSSNYALNSLEALICQDLKERTNQLEWFELWVKPLLHSKLSAPLEQLLTAVIRNHSSILEHITSIGLENSEEKIDVILTCLKIGRKFNLLSGKDDSKTWKGLVDVNLLESCMYHFDDDVRLSCLSLIVETSKSTEEFTPVELNLIRTFFIYNLSTQDPAVRQNILAVSKKLLTRVRDSRSALERRQRKNARSEMTSENLTYVLDEYQRFLADFKKLCLESIFPGSSPSRRSFALGGLALMKQLGIYGDYNQRSAEILLSCLLDSYEDNKIIARDLLSCYPSSLLNFENQSHVNNYIKNTLILSSSIRPPDSISAGYYMSLLATFNGIIDDNSVTQSTSYFCLTSTLAALKDELQVAKESLLRAASSGPLYGHLFVIRHILQALDLKEIGNDGKWCSLIEDIIETAFECNDTVACVVNNSSPEGHIPMDFSYSESKKDGEPQVTSQMVLLCSWRTVKEVSLLLGELSERATIKKNGVDDGLLTEDQILAIGKHLTSLLSETKHRGAFEQAYIGFSKLSGRLWKCNSGKLHELPKKWLDETLDQILINEKLSATRRSAGIPFIVQGLICSELESGSCKSLHKAMSSLLNIAKEGCSEGRVHALNILRALYRGSSLGEAVGPYVAEGIATAINGFNSNTWAERNSSTLLLSALMSRVFGVPRGKSETLSWRNRMTGRLFFQRYPILYSELLSHLEASSTNHMYPALYPVLLLLGRLYPSSLEGTDSNLQLLKYVPFIMKCAQSSVMKTRALAATALASLITSSSYESQIDELMSHISQASYENHVHGYLLMVLKLIQQSRALEDFNCEKMKLHINGWVGKMLNILNKLNHSFIVKDTSLLVIIHIVVNYFSAISNDTITTLKNILKDVLFSNKPNNHYGYEVFLVHSSILLFLLNFKDNNVEELHHTIVKLLQSDEYDVVGVTLEFLEFIASNSSSTFCPDIHDSLKLEMNDDLIKNKFSESVKKSEDIGDILSKKIIVDNHQEDLVKLLKCFQFFPHAFNKLSEKMKIVQLFYNIAENSHRSVASNALSCLNSFLRSQNNSLNNEEVGLIVDLINTYSQPDADHQCRLACAELLANNFLVLLDKSSIDCKLTLWVSGVRLILDENQDIRDMICTGLVGDYVPSKTLELFLQKFVHETPDKTAVFIGLFFWAVGQPLAVEDFEEGTVFDKGNVNLNYEDLIINREACKLMKELFQGDIHAFLHCNIDPKLYSWLESQMNFQGHSVLYLINNYKKFVNECKDLKLLLPYRPYENQRLLENMKLNNILEALNLETDFL</sequence>
<feature type="domain" description="DUF2428" evidence="4">
    <location>
        <begin position="834"/>
        <end position="1075"/>
    </location>
</feature>
<dbReference type="InterPro" id="IPR056843">
    <property type="entry name" value="THADA-like_TPR"/>
</dbReference>
<dbReference type="Pfam" id="PF25150">
    <property type="entry name" value="TPR_Trm732"/>
    <property type="match status" value="1"/>
</dbReference>
<protein>
    <recommendedName>
        <fullName evidence="3">tRNA (32-2'-O)-methyltransferase regulator THADA</fullName>
    </recommendedName>
</protein>
<dbReference type="GO" id="GO:0030488">
    <property type="term" value="P:tRNA methylation"/>
    <property type="evidence" value="ECO:0007669"/>
    <property type="project" value="TreeGrafter"/>
</dbReference>
<dbReference type="GO" id="GO:0005829">
    <property type="term" value="C:cytosol"/>
    <property type="evidence" value="ECO:0007669"/>
    <property type="project" value="TreeGrafter"/>
</dbReference>
<dbReference type="InterPro" id="IPR016024">
    <property type="entry name" value="ARM-type_fold"/>
</dbReference>
<comment type="similarity">
    <text evidence="1">Belongs to the THADA family.</text>
</comment>
<name>A0A9P0DZ98_NEZVI</name>
<dbReference type="InterPro" id="IPR056842">
    <property type="entry name" value="THADA-like_TPR_C"/>
</dbReference>
<dbReference type="InterPro" id="IPR019442">
    <property type="entry name" value="THADA/TRM732_DUF2428"/>
</dbReference>
<dbReference type="EMBL" id="OV725077">
    <property type="protein sequence ID" value="CAH1388856.1"/>
    <property type="molecule type" value="Genomic_DNA"/>
</dbReference>
<dbReference type="Pfam" id="PF25151">
    <property type="entry name" value="TPR_Trm732_C"/>
    <property type="match status" value="1"/>
</dbReference>
<dbReference type="Gene3D" id="1.25.10.10">
    <property type="entry name" value="Leucine-rich Repeat Variant"/>
    <property type="match status" value="1"/>
</dbReference>
<dbReference type="Proteomes" id="UP001152798">
    <property type="component" value="Chromosome 1"/>
</dbReference>
<evidence type="ECO:0000256" key="2">
    <source>
        <dbReference type="ARBA" id="ARBA00022694"/>
    </source>
</evidence>
<dbReference type="InterPro" id="IPR011989">
    <property type="entry name" value="ARM-like"/>
</dbReference>
<reference evidence="7" key="1">
    <citation type="submission" date="2022-01" db="EMBL/GenBank/DDBJ databases">
        <authorList>
            <person name="King R."/>
        </authorList>
    </citation>
    <scope>NUCLEOTIDE SEQUENCE</scope>
</reference>
<accession>A0A9P0DZ98</accession>
<feature type="domain" description="tRNA (32-2'-O)-methyltransferase regulator THADA-like C-terminal TPR repeats region" evidence="6">
    <location>
        <begin position="1077"/>
        <end position="1229"/>
    </location>
</feature>
<evidence type="ECO:0000259" key="5">
    <source>
        <dbReference type="Pfam" id="PF25150"/>
    </source>
</evidence>
<keyword evidence="8" id="KW-1185">Reference proteome</keyword>
<evidence type="ECO:0000256" key="3">
    <source>
        <dbReference type="ARBA" id="ARBA00035698"/>
    </source>
</evidence>
<dbReference type="OrthoDB" id="73997at2759"/>